<dbReference type="EMBL" id="MFYX01000091">
    <property type="protein sequence ID" value="OGK03327.1"/>
    <property type="molecule type" value="Genomic_DNA"/>
</dbReference>
<gene>
    <name evidence="3" type="ORF">A2519_15250</name>
</gene>
<evidence type="ECO:0000313" key="3">
    <source>
        <dbReference type="EMBL" id="OGK03327.1"/>
    </source>
</evidence>
<dbReference type="Pfam" id="PF18962">
    <property type="entry name" value="Por_Secre_tail"/>
    <property type="match status" value="1"/>
</dbReference>
<feature type="signal peptide" evidence="1">
    <location>
        <begin position="1"/>
        <end position="23"/>
    </location>
</feature>
<sequence>MSRRIAFRSLVMLACMLFQLACAQGTTPAWVPADLAAKLNQAAATSYDNQIVTDITYYQNAIAGLDTSNATVAARTFLLKEKVLIMYKEYNRSKTRYVANDFSFNSAYGTLKSDMNRMLTRLQAGQDPAAGIAGMLLARATWIDSFYFNNTTEKYEPVIVKYDLIIPNGYNPSTPAPLMVSHKDSPSETLVKQTPYVLIRNYQVPDEFKLVRSDAKTRAVLIDVSKVVHISPFRIYSTGYSFGGKTTYNMAWNNVHWFAAIVPLDADLCTSDDYFFEDCMYMQNVPTHIGHAVNDAFLSCGIAVYNAMYTAGNPVDSFHFPGGHDVDVPYRQDLSLVTDFFDQYTMHPYPKEVHHIVECTKWPRAFWVEAITSYNVVCGTDAVFRVFAQANNLIEIVQADTPITGFILYLNDHLVNMGQNVTVVYGTDTLYTGAASDTLAVTVRSGAQIRNPYRERLPLWEEVDSISRVVFGSSPDVPSGWGQPYPPSNGSQVEHAVLDGEMMRLHVYPNPFNPAVMISAGVRCIAPLRVMIYDISGRMVTDLTTRMSNGRATWDASSQPSGIYIVKARIGKQVLTKPVTLMK</sequence>
<feature type="chain" id="PRO_5009528521" description="Secretion system C-terminal sorting domain-containing protein" evidence="1">
    <location>
        <begin position="24"/>
        <end position="583"/>
    </location>
</feature>
<name>A0A1F7F9X6_UNCRA</name>
<dbReference type="InterPro" id="IPR029058">
    <property type="entry name" value="AB_hydrolase_fold"/>
</dbReference>
<dbReference type="Gene3D" id="3.40.50.1820">
    <property type="entry name" value="alpha/beta hydrolase"/>
    <property type="match status" value="1"/>
</dbReference>
<dbReference type="Proteomes" id="UP000179243">
    <property type="component" value="Unassembled WGS sequence"/>
</dbReference>
<protein>
    <recommendedName>
        <fullName evidence="2">Secretion system C-terminal sorting domain-containing protein</fullName>
    </recommendedName>
</protein>
<accession>A0A1F7F9X6</accession>
<dbReference type="SUPFAM" id="SSF53474">
    <property type="entry name" value="alpha/beta-Hydrolases"/>
    <property type="match status" value="1"/>
</dbReference>
<proteinExistence type="predicted"/>
<dbReference type="NCBIfam" id="TIGR04183">
    <property type="entry name" value="Por_Secre_tail"/>
    <property type="match status" value="1"/>
</dbReference>
<reference evidence="3 4" key="1">
    <citation type="journal article" date="2016" name="Nat. Commun.">
        <title>Thousands of microbial genomes shed light on interconnected biogeochemical processes in an aquifer system.</title>
        <authorList>
            <person name="Anantharaman K."/>
            <person name="Brown C.T."/>
            <person name="Hug L.A."/>
            <person name="Sharon I."/>
            <person name="Castelle C.J."/>
            <person name="Probst A.J."/>
            <person name="Thomas B.C."/>
            <person name="Singh A."/>
            <person name="Wilkins M.J."/>
            <person name="Karaoz U."/>
            <person name="Brodie E.L."/>
            <person name="Williams K.H."/>
            <person name="Hubbard S.S."/>
            <person name="Banfield J.F."/>
        </authorList>
    </citation>
    <scope>NUCLEOTIDE SEQUENCE [LARGE SCALE GENOMIC DNA]</scope>
</reference>
<evidence type="ECO:0000313" key="4">
    <source>
        <dbReference type="Proteomes" id="UP000179243"/>
    </source>
</evidence>
<feature type="domain" description="Secretion system C-terminal sorting" evidence="2">
    <location>
        <begin position="507"/>
        <end position="576"/>
    </location>
</feature>
<evidence type="ECO:0000256" key="1">
    <source>
        <dbReference type="SAM" id="SignalP"/>
    </source>
</evidence>
<dbReference type="AlphaFoldDB" id="A0A1F7F9X6"/>
<evidence type="ECO:0000259" key="2">
    <source>
        <dbReference type="Pfam" id="PF18962"/>
    </source>
</evidence>
<keyword evidence="1" id="KW-0732">Signal</keyword>
<dbReference type="InterPro" id="IPR026444">
    <property type="entry name" value="Secre_tail"/>
</dbReference>
<comment type="caution">
    <text evidence="3">The sequence shown here is derived from an EMBL/GenBank/DDBJ whole genome shotgun (WGS) entry which is preliminary data.</text>
</comment>
<organism evidence="3 4">
    <name type="scientific">Candidatus Raymondbacteria bacterium RIFOXYD12_FULL_49_13</name>
    <dbReference type="NCBI Taxonomy" id="1817890"/>
    <lineage>
        <taxon>Bacteria</taxon>
        <taxon>Raymondiibacteriota</taxon>
    </lineage>
</organism>